<dbReference type="PANTHER" id="PTHR31169">
    <property type="entry name" value="OS05G0300700 PROTEIN"/>
    <property type="match status" value="1"/>
</dbReference>
<keyword evidence="6" id="KW-0832">Ubl conjugation</keyword>
<dbReference type="InterPro" id="IPR018866">
    <property type="entry name" value="Znf-4CXXC_R1"/>
</dbReference>
<dbReference type="Pfam" id="PF10497">
    <property type="entry name" value="zf-4CXXC_R1"/>
    <property type="match status" value="1"/>
</dbReference>
<evidence type="ECO:0000256" key="6">
    <source>
        <dbReference type="ARBA" id="ARBA00022843"/>
    </source>
</evidence>
<feature type="compositionally biased region" description="Acidic residues" evidence="10">
    <location>
        <begin position="56"/>
        <end position="81"/>
    </location>
</feature>
<evidence type="ECO:0000256" key="4">
    <source>
        <dbReference type="ARBA" id="ARBA00022499"/>
    </source>
</evidence>
<evidence type="ECO:0000313" key="12">
    <source>
        <dbReference type="EMBL" id="OAE25662.1"/>
    </source>
</evidence>
<dbReference type="AlphaFoldDB" id="A0A176VZK2"/>
<keyword evidence="13" id="KW-1185">Reference proteome</keyword>
<feature type="domain" description="Zinc-finger" evidence="11">
    <location>
        <begin position="147"/>
        <end position="198"/>
    </location>
</feature>
<dbReference type="GO" id="GO:0005634">
    <property type="term" value="C:nucleus"/>
    <property type="evidence" value="ECO:0007669"/>
    <property type="project" value="UniProtKB-SubCell"/>
</dbReference>
<dbReference type="GO" id="GO:0005737">
    <property type="term" value="C:cytoplasm"/>
    <property type="evidence" value="ECO:0007669"/>
    <property type="project" value="UniProtKB-SubCell"/>
</dbReference>
<evidence type="ECO:0000256" key="1">
    <source>
        <dbReference type="ARBA" id="ARBA00004123"/>
    </source>
</evidence>
<evidence type="ECO:0000256" key="7">
    <source>
        <dbReference type="ARBA" id="ARBA00023015"/>
    </source>
</evidence>
<dbReference type="GO" id="GO:0006355">
    <property type="term" value="P:regulation of DNA-templated transcription"/>
    <property type="evidence" value="ECO:0007669"/>
    <property type="project" value="InterPro"/>
</dbReference>
<gene>
    <name evidence="12" type="ORF">AXG93_4368s1220</name>
</gene>
<reference evidence="12" key="1">
    <citation type="submission" date="2016-03" db="EMBL/GenBank/DDBJ databases">
        <title>Mechanisms controlling the formation of the plant cell surface in tip-growing cells are functionally conserved among land plants.</title>
        <authorList>
            <person name="Honkanen S."/>
            <person name="Jones V.A."/>
            <person name="Morieri G."/>
            <person name="Champion C."/>
            <person name="Hetherington A.J."/>
            <person name="Kelly S."/>
            <person name="Saint-Marcoux D."/>
            <person name="Proust H."/>
            <person name="Prescott H."/>
            <person name="Dolan L."/>
        </authorList>
    </citation>
    <scope>NUCLEOTIDE SEQUENCE [LARGE SCALE GENOMIC DNA]</scope>
    <source>
        <tissue evidence="12">Whole gametophyte</tissue>
    </source>
</reference>
<proteinExistence type="predicted"/>
<keyword evidence="5" id="KW-0597">Phosphoprotein</keyword>
<keyword evidence="7" id="KW-0805">Transcription regulation</keyword>
<evidence type="ECO:0000256" key="10">
    <source>
        <dbReference type="SAM" id="MobiDB-lite"/>
    </source>
</evidence>
<keyword evidence="9" id="KW-0539">Nucleus</keyword>
<dbReference type="PANTHER" id="PTHR31169:SF23">
    <property type="entry name" value="OS03G0572250 PROTEIN"/>
    <property type="match status" value="1"/>
</dbReference>
<comment type="caution">
    <text evidence="12">The sequence shown here is derived from an EMBL/GenBank/DDBJ whole genome shotgun (WGS) entry which is preliminary data.</text>
</comment>
<organism evidence="12 13">
    <name type="scientific">Marchantia polymorpha subsp. ruderalis</name>
    <dbReference type="NCBI Taxonomy" id="1480154"/>
    <lineage>
        <taxon>Eukaryota</taxon>
        <taxon>Viridiplantae</taxon>
        <taxon>Streptophyta</taxon>
        <taxon>Embryophyta</taxon>
        <taxon>Marchantiophyta</taxon>
        <taxon>Marchantiopsida</taxon>
        <taxon>Marchantiidae</taxon>
        <taxon>Marchantiales</taxon>
        <taxon>Marchantiaceae</taxon>
        <taxon>Marchantia</taxon>
    </lineage>
</organism>
<evidence type="ECO:0000259" key="11">
    <source>
        <dbReference type="Pfam" id="PF10497"/>
    </source>
</evidence>
<dbReference type="Proteomes" id="UP000077202">
    <property type="component" value="Unassembled WGS sequence"/>
</dbReference>
<evidence type="ECO:0000256" key="8">
    <source>
        <dbReference type="ARBA" id="ARBA00023163"/>
    </source>
</evidence>
<keyword evidence="3" id="KW-0963">Cytoplasm</keyword>
<feature type="compositionally biased region" description="Basic and acidic residues" evidence="10">
    <location>
        <begin position="252"/>
        <end position="267"/>
    </location>
</feature>
<evidence type="ECO:0000256" key="2">
    <source>
        <dbReference type="ARBA" id="ARBA00004496"/>
    </source>
</evidence>
<feature type="region of interest" description="Disordered" evidence="10">
    <location>
        <begin position="1"/>
        <end position="25"/>
    </location>
</feature>
<feature type="region of interest" description="Disordered" evidence="10">
    <location>
        <begin position="40"/>
        <end position="82"/>
    </location>
</feature>
<dbReference type="InterPro" id="IPR040221">
    <property type="entry name" value="CDCA7/CDA7L"/>
</dbReference>
<evidence type="ECO:0000256" key="9">
    <source>
        <dbReference type="ARBA" id="ARBA00023242"/>
    </source>
</evidence>
<keyword evidence="8" id="KW-0804">Transcription</keyword>
<dbReference type="EMBL" id="LVLJ01002295">
    <property type="protein sequence ID" value="OAE25662.1"/>
    <property type="molecule type" value="Genomic_DNA"/>
</dbReference>
<comment type="subcellular location">
    <subcellularLocation>
        <location evidence="2">Cytoplasm</location>
    </subcellularLocation>
    <subcellularLocation>
        <location evidence="1">Nucleus</location>
    </subcellularLocation>
</comment>
<name>A0A176VZK2_MARPO</name>
<evidence type="ECO:0000256" key="5">
    <source>
        <dbReference type="ARBA" id="ARBA00022553"/>
    </source>
</evidence>
<keyword evidence="4" id="KW-1017">Isopeptide bond</keyword>
<sequence length="372" mass="42314">MAYKRKEEDVPPDDGQKGKKMKVEPAVRVKEEVEVGSFSIHEGFESTTDISTSVTDGEENVPDLMDVDDDWEEPVEEENDYEQERARIMEENRTKLQMLGLLLPAESSPKRTRVRAANRKSESELPLRRSGRVVIPLYVLPRARTSCKNSHHQTRKAAEGRVGRIHDPEFGRSCHQCRYGENMAEATSNKNWECPACRVEQGYKSVAHYLCKDKGDRPLFLKSASREEQGKDDDIEPATPSPEQRPPRGNPRRSESSMDSCSKREAHHFLRPVRRSLRLTSHRPFSQPENELSSVSECAGEVINSIVEDGNTCTTLPVTKVNDKDSGAQRAMSVDLEEISTANDRACKKEVPREPIVRRLRKKNPINYKKFL</sequence>
<evidence type="ECO:0000313" key="13">
    <source>
        <dbReference type="Proteomes" id="UP000077202"/>
    </source>
</evidence>
<protein>
    <recommendedName>
        <fullName evidence="11">Zinc-finger domain-containing protein</fullName>
    </recommendedName>
</protein>
<feature type="region of interest" description="Disordered" evidence="10">
    <location>
        <begin position="225"/>
        <end position="267"/>
    </location>
</feature>
<evidence type="ECO:0000256" key="3">
    <source>
        <dbReference type="ARBA" id="ARBA00022490"/>
    </source>
</evidence>
<accession>A0A176VZK2</accession>
<feature type="compositionally biased region" description="Polar residues" evidence="10">
    <location>
        <begin position="45"/>
        <end position="55"/>
    </location>
</feature>